<dbReference type="WBParaSite" id="jg2079">
    <property type="protein sequence ID" value="jg2079"/>
    <property type="gene ID" value="jg2079"/>
</dbReference>
<protein>
    <submittedName>
        <fullName evidence="2">Uncharacterized protein</fullName>
    </submittedName>
</protein>
<keyword evidence="1" id="KW-1185">Reference proteome</keyword>
<accession>A0A915DJS9</accession>
<name>A0A915DJS9_9BILA</name>
<sequence length="224" mass="25497">MCKLTPKFISTSTAKSPLKPIARSNGHIPTRSKQLMENSAKQKSVCQRLSHMRVSLSKLELRLLLEPLANLIKRFSRKPRARELVHESLINHLDSNNCRGNESCSCWQTASTSADACPDLFTSQICNKLLAKCQSQHNHKLACRAMVVFQRLVTRIGDALTRYSSDRAPLQSTRQNSENHPKVTEECAKTISVLREKFGFDLFDQDDQLVKARQKGKKRRHQNN</sequence>
<evidence type="ECO:0000313" key="2">
    <source>
        <dbReference type="WBParaSite" id="jg2079"/>
    </source>
</evidence>
<organism evidence="1 2">
    <name type="scientific">Ditylenchus dipsaci</name>
    <dbReference type="NCBI Taxonomy" id="166011"/>
    <lineage>
        <taxon>Eukaryota</taxon>
        <taxon>Metazoa</taxon>
        <taxon>Ecdysozoa</taxon>
        <taxon>Nematoda</taxon>
        <taxon>Chromadorea</taxon>
        <taxon>Rhabditida</taxon>
        <taxon>Tylenchina</taxon>
        <taxon>Tylenchomorpha</taxon>
        <taxon>Sphaerularioidea</taxon>
        <taxon>Anguinidae</taxon>
        <taxon>Anguininae</taxon>
        <taxon>Ditylenchus</taxon>
    </lineage>
</organism>
<dbReference type="Proteomes" id="UP000887574">
    <property type="component" value="Unplaced"/>
</dbReference>
<reference evidence="2" key="1">
    <citation type="submission" date="2022-11" db="UniProtKB">
        <authorList>
            <consortium name="WormBaseParasite"/>
        </authorList>
    </citation>
    <scope>IDENTIFICATION</scope>
</reference>
<proteinExistence type="predicted"/>
<evidence type="ECO:0000313" key="1">
    <source>
        <dbReference type="Proteomes" id="UP000887574"/>
    </source>
</evidence>
<dbReference type="AlphaFoldDB" id="A0A915DJS9"/>